<protein>
    <submittedName>
        <fullName evidence="1">Uncharacterized protein</fullName>
    </submittedName>
</protein>
<proteinExistence type="predicted"/>
<organism evidence="1">
    <name type="scientific">Ophidiomyces ophidiicola</name>
    <dbReference type="NCBI Taxonomy" id="1387563"/>
    <lineage>
        <taxon>Eukaryota</taxon>
        <taxon>Fungi</taxon>
        <taxon>Dikarya</taxon>
        <taxon>Ascomycota</taxon>
        <taxon>Pezizomycotina</taxon>
        <taxon>Eurotiomycetes</taxon>
        <taxon>Eurotiomycetidae</taxon>
        <taxon>Onygenales</taxon>
        <taxon>Onygenaceae</taxon>
        <taxon>Ophidiomyces</taxon>
    </lineage>
</organism>
<accession>A0ACB8V4T8</accession>
<comment type="caution">
    <text evidence="1">The sequence shown here is derived from an EMBL/GenBank/DDBJ whole genome shotgun (WGS) entry which is preliminary data.</text>
</comment>
<name>A0ACB8V4T8_9EURO</name>
<gene>
    <name evidence="1" type="ORF">LOY88_000470</name>
</gene>
<dbReference type="EMBL" id="JALBCA010000005">
    <property type="protein sequence ID" value="KAI2392674.1"/>
    <property type="molecule type" value="Genomic_DNA"/>
</dbReference>
<reference evidence="1" key="1">
    <citation type="journal article" date="2022" name="bioRxiv">
        <title>Population genetic analysis of Ophidiomyces ophidiicola, the causative agent of snake fungal disease, indicates recent introductions to the USA.</title>
        <authorList>
            <person name="Ladner J.T."/>
            <person name="Palmer J.M."/>
            <person name="Ettinger C.L."/>
            <person name="Stajich J.E."/>
            <person name="Farrell T.M."/>
            <person name="Glorioso B.M."/>
            <person name="Lawson B."/>
            <person name="Price S.J."/>
            <person name="Stengle A.G."/>
            <person name="Grear D.A."/>
            <person name="Lorch J.M."/>
        </authorList>
    </citation>
    <scope>NUCLEOTIDE SEQUENCE</scope>
    <source>
        <strain evidence="1">NWHC 24266-5</strain>
    </source>
</reference>
<sequence>MQAVRSLLYKVHPHSKVPVDPKTKGYTLEKQEWLEADVWEVWRVNPTNTTGSSLCKIGVDSQDQRLCVFNASNTSDKFPEDAKLKLRDILMGIWVEGSGKQPEDLRSILYQNASREDVKRISAEVHSLMKQPDKTVPLLVKAEGNTIEEKAAFNRLKDDNPFGSGVQKMLHEYKGMKGKTIKEFVLAQPEHQNLQMEIRIGSV</sequence>
<evidence type="ECO:0000313" key="1">
    <source>
        <dbReference type="EMBL" id="KAI2392674.1"/>
    </source>
</evidence>